<gene>
    <name evidence="2" type="ORF">C5615_32710</name>
</gene>
<dbReference type="Proteomes" id="UP000238206">
    <property type="component" value="Unassembled WGS sequence"/>
</dbReference>
<protein>
    <submittedName>
        <fullName evidence="2">Antirestriction protein</fullName>
    </submittedName>
</protein>
<name>A0A2S8I823_BURCE</name>
<organism evidence="2 3">
    <name type="scientific">Burkholderia cepacia</name>
    <name type="common">Pseudomonas cepacia</name>
    <dbReference type="NCBI Taxonomy" id="292"/>
    <lineage>
        <taxon>Bacteria</taxon>
        <taxon>Pseudomonadati</taxon>
        <taxon>Pseudomonadota</taxon>
        <taxon>Betaproteobacteria</taxon>
        <taxon>Burkholderiales</taxon>
        <taxon>Burkholderiaceae</taxon>
        <taxon>Burkholderia</taxon>
        <taxon>Burkholderia cepacia complex</taxon>
    </lineage>
</organism>
<proteinExistence type="inferred from homology"/>
<comment type="similarity">
    <text evidence="1">Belongs to the antirestriction protein family.</text>
</comment>
<sequence>MHFLPHYFGARYLHGEAYVFDWARRLCSTYNGSNWQFFRVSNGGFYLAPEMAAPVSVRWNLNSYEGSMGVEAFGIVVTLFALCHMGETFGDERHIEHYHLLRDFAVTHPECREIFRAID</sequence>
<dbReference type="Pfam" id="PF03230">
    <property type="entry name" value="Antirestrict"/>
    <property type="match status" value="1"/>
</dbReference>
<evidence type="ECO:0000256" key="1">
    <source>
        <dbReference type="ARBA" id="ARBA00008618"/>
    </source>
</evidence>
<dbReference type="InterPro" id="IPR004914">
    <property type="entry name" value="Antirestrict"/>
</dbReference>
<comment type="caution">
    <text evidence="2">The sequence shown here is derived from an EMBL/GenBank/DDBJ whole genome shotgun (WGS) entry which is preliminary data.</text>
</comment>
<dbReference type="AlphaFoldDB" id="A0A2S8I823"/>
<dbReference type="InterPro" id="IPR042297">
    <property type="entry name" value="Antirestriction_sf"/>
</dbReference>
<evidence type="ECO:0000313" key="2">
    <source>
        <dbReference type="EMBL" id="PQP10829.1"/>
    </source>
</evidence>
<evidence type="ECO:0000313" key="3">
    <source>
        <dbReference type="Proteomes" id="UP000238206"/>
    </source>
</evidence>
<accession>A0A2S8I823</accession>
<reference evidence="2 3" key="1">
    <citation type="submission" date="2018-02" db="EMBL/GenBank/DDBJ databases">
        <title>Draft genome sequencing of Burkholderia cepacia Y14-15.</title>
        <authorList>
            <person name="Zheng B.-X."/>
        </authorList>
    </citation>
    <scope>NUCLEOTIDE SEQUENCE [LARGE SCALE GENOMIC DNA]</scope>
    <source>
        <strain evidence="2 3">Y14-15</strain>
    </source>
</reference>
<dbReference type="EMBL" id="PUIQ01000062">
    <property type="protein sequence ID" value="PQP10829.1"/>
    <property type="molecule type" value="Genomic_DNA"/>
</dbReference>
<dbReference type="Gene3D" id="3.30.70.3580">
    <property type="entry name" value="Antirestriction protein"/>
    <property type="match status" value="1"/>
</dbReference>